<dbReference type="STRING" id="797515.HMPREF9103_03011"/>
<keyword evidence="1" id="KW-0472">Membrane</keyword>
<proteinExistence type="predicted"/>
<dbReference type="AlphaFoldDB" id="G9ZTC7"/>
<accession>G9ZTC7</accession>
<evidence type="ECO:0000313" key="2">
    <source>
        <dbReference type="EMBL" id="EHL95341.1"/>
    </source>
</evidence>
<name>G9ZTC7_9LACO</name>
<keyword evidence="3" id="KW-1185">Reference proteome</keyword>
<sequence>MVMYKNNECHFEHSLLKFAVISLATILFRAIKPGYSVTF</sequence>
<dbReference type="EMBL" id="AGEY01000207">
    <property type="protein sequence ID" value="EHL95341.1"/>
    <property type="molecule type" value="Genomic_DNA"/>
</dbReference>
<evidence type="ECO:0000313" key="3">
    <source>
        <dbReference type="Proteomes" id="UP000004625"/>
    </source>
</evidence>
<gene>
    <name evidence="2" type="ORF">HMPREF9103_03011</name>
</gene>
<protein>
    <submittedName>
        <fullName evidence="2">Uncharacterized protein</fullName>
    </submittedName>
</protein>
<evidence type="ECO:0000256" key="1">
    <source>
        <dbReference type="SAM" id="Phobius"/>
    </source>
</evidence>
<keyword evidence="1" id="KW-1133">Transmembrane helix</keyword>
<feature type="transmembrane region" description="Helical" evidence="1">
    <location>
        <begin position="15"/>
        <end position="31"/>
    </location>
</feature>
<keyword evidence="1" id="KW-0812">Transmembrane</keyword>
<reference evidence="2 3" key="1">
    <citation type="submission" date="2011-09" db="EMBL/GenBank/DDBJ databases">
        <authorList>
            <person name="Weinstock G."/>
            <person name="Sodergren E."/>
            <person name="Clifton S."/>
            <person name="Fulton L."/>
            <person name="Fulton B."/>
            <person name="Courtney L."/>
            <person name="Fronick C."/>
            <person name="Harrison M."/>
            <person name="Strong C."/>
            <person name="Farmer C."/>
            <person name="Delahaunty K."/>
            <person name="Markovic C."/>
            <person name="Hall O."/>
            <person name="Minx P."/>
            <person name="Tomlinson C."/>
            <person name="Mitreva M."/>
            <person name="Hou S."/>
            <person name="Chen J."/>
            <person name="Wollam A."/>
            <person name="Pepin K.H."/>
            <person name="Johnson M."/>
            <person name="Bhonagiri V."/>
            <person name="Zhang X."/>
            <person name="Suruliraj S."/>
            <person name="Warren W."/>
            <person name="Chinwalla A."/>
            <person name="Mardis E.R."/>
            <person name="Wilson R.K."/>
        </authorList>
    </citation>
    <scope>NUCLEOTIDE SEQUENCE [LARGE SCALE GENOMIC DNA]</scope>
    <source>
        <strain evidence="2 3">F0439</strain>
    </source>
</reference>
<organism evidence="2 3">
    <name type="scientific">Lentilactobacillus parafarraginis F0439</name>
    <dbReference type="NCBI Taxonomy" id="797515"/>
    <lineage>
        <taxon>Bacteria</taxon>
        <taxon>Bacillati</taxon>
        <taxon>Bacillota</taxon>
        <taxon>Bacilli</taxon>
        <taxon>Lactobacillales</taxon>
        <taxon>Lactobacillaceae</taxon>
        <taxon>Lentilactobacillus</taxon>
    </lineage>
</organism>
<dbReference type="Proteomes" id="UP000004625">
    <property type="component" value="Unassembled WGS sequence"/>
</dbReference>
<comment type="caution">
    <text evidence="2">The sequence shown here is derived from an EMBL/GenBank/DDBJ whole genome shotgun (WGS) entry which is preliminary data.</text>
</comment>
<dbReference type="HOGENOM" id="CLU_3311845_0_0_9"/>